<keyword evidence="2" id="KW-0732">Signal</keyword>
<dbReference type="EMBL" id="FNUZ01000002">
    <property type="protein sequence ID" value="SEF88440.1"/>
    <property type="molecule type" value="Genomic_DNA"/>
</dbReference>
<comment type="similarity">
    <text evidence="1">Belongs to the virb1 family.</text>
</comment>
<feature type="signal peptide" evidence="2">
    <location>
        <begin position="1"/>
        <end position="30"/>
    </location>
</feature>
<accession>A0A1H5VMJ4</accession>
<evidence type="ECO:0000259" key="3">
    <source>
        <dbReference type="Pfam" id="PF01464"/>
    </source>
</evidence>
<keyword evidence="5" id="KW-1185">Reference proteome</keyword>
<proteinExistence type="inferred from homology"/>
<protein>
    <submittedName>
        <fullName evidence="4">Transglycosylase SLT domain-containing protein</fullName>
    </submittedName>
</protein>
<evidence type="ECO:0000256" key="1">
    <source>
        <dbReference type="ARBA" id="ARBA00009387"/>
    </source>
</evidence>
<organism evidence="4 5">
    <name type="scientific">Thalassococcus halodurans</name>
    <dbReference type="NCBI Taxonomy" id="373675"/>
    <lineage>
        <taxon>Bacteria</taxon>
        <taxon>Pseudomonadati</taxon>
        <taxon>Pseudomonadota</taxon>
        <taxon>Alphaproteobacteria</taxon>
        <taxon>Rhodobacterales</taxon>
        <taxon>Roseobacteraceae</taxon>
        <taxon>Thalassococcus</taxon>
    </lineage>
</organism>
<evidence type="ECO:0000256" key="2">
    <source>
        <dbReference type="SAM" id="SignalP"/>
    </source>
</evidence>
<dbReference type="InterPro" id="IPR008258">
    <property type="entry name" value="Transglycosylase_SLT_dom_1"/>
</dbReference>
<reference evidence="4 5" key="1">
    <citation type="submission" date="2016-10" db="EMBL/GenBank/DDBJ databases">
        <authorList>
            <person name="de Groot N.N."/>
        </authorList>
    </citation>
    <scope>NUCLEOTIDE SEQUENCE [LARGE SCALE GENOMIC DNA]</scope>
    <source>
        <strain evidence="4 5">DSM 26915</strain>
    </source>
</reference>
<dbReference type="AlphaFoldDB" id="A0A1H5VMJ4"/>
<dbReference type="Pfam" id="PF01464">
    <property type="entry name" value="SLT"/>
    <property type="match status" value="1"/>
</dbReference>
<dbReference type="Proteomes" id="UP000236752">
    <property type="component" value="Unassembled WGS sequence"/>
</dbReference>
<feature type="domain" description="Transglycosylase SLT" evidence="3">
    <location>
        <begin position="124"/>
        <end position="197"/>
    </location>
</feature>
<dbReference type="Gene3D" id="1.10.530.10">
    <property type="match status" value="1"/>
</dbReference>
<sequence length="260" mass="28227">MLPQLFLMFRVVVFILVACGAFVGATTTRAQTPETGATESVAEPVETAPPYRTFSADRQAVAKSLRPVARDSFLPAARWGNNGASALWTRVVQSSLRAHASNLPKLTPQDIADWCPAYPTASIKQREAFWVGLVSSLVKHESTFRPTAVGGGDLWYGLMQIFPSTARLYKCRATTGSALKSGPANLSCGLRIMAKTVARDQVVSRKMRGVAADWGPFHSSKKRNDMMAWTRSQSYCKPVGSVRPVARPATLQPPANTEKG</sequence>
<evidence type="ECO:0000313" key="4">
    <source>
        <dbReference type="EMBL" id="SEF88440.1"/>
    </source>
</evidence>
<evidence type="ECO:0000313" key="5">
    <source>
        <dbReference type="Proteomes" id="UP000236752"/>
    </source>
</evidence>
<feature type="chain" id="PRO_5009287393" evidence="2">
    <location>
        <begin position="31"/>
        <end position="260"/>
    </location>
</feature>
<dbReference type="InterPro" id="IPR023346">
    <property type="entry name" value="Lysozyme-like_dom_sf"/>
</dbReference>
<dbReference type="SUPFAM" id="SSF53955">
    <property type="entry name" value="Lysozyme-like"/>
    <property type="match status" value="1"/>
</dbReference>
<gene>
    <name evidence="4" type="ORF">SAMN04488045_1105</name>
</gene>
<name>A0A1H5VMJ4_9RHOB</name>